<dbReference type="SUPFAM" id="SSF53850">
    <property type="entry name" value="Periplasmic binding protein-like II"/>
    <property type="match status" value="1"/>
</dbReference>
<evidence type="ECO:0000256" key="2">
    <source>
        <dbReference type="SAM" id="SignalP"/>
    </source>
</evidence>
<dbReference type="PIRSF" id="PIRSF017082">
    <property type="entry name" value="YflP"/>
    <property type="match status" value="1"/>
</dbReference>
<dbReference type="PROSITE" id="PS51257">
    <property type="entry name" value="PROKAR_LIPOPROTEIN"/>
    <property type="match status" value="1"/>
</dbReference>
<dbReference type="Pfam" id="PF03401">
    <property type="entry name" value="TctC"/>
    <property type="match status" value="1"/>
</dbReference>
<dbReference type="STRING" id="146817.SAMN04488502_10117"/>
<keyword evidence="4" id="KW-1185">Reference proteome</keyword>
<dbReference type="InterPro" id="IPR042100">
    <property type="entry name" value="Bug_dom1"/>
</dbReference>
<dbReference type="Gene3D" id="3.40.190.10">
    <property type="entry name" value="Periplasmic binding protein-like II"/>
    <property type="match status" value="1"/>
</dbReference>
<organism evidence="3 4">
    <name type="scientific">Dendrosporobacter quercicolus</name>
    <dbReference type="NCBI Taxonomy" id="146817"/>
    <lineage>
        <taxon>Bacteria</taxon>
        <taxon>Bacillati</taxon>
        <taxon>Bacillota</taxon>
        <taxon>Negativicutes</taxon>
        <taxon>Selenomonadales</taxon>
        <taxon>Sporomusaceae</taxon>
        <taxon>Dendrosporobacter</taxon>
    </lineage>
</organism>
<dbReference type="InterPro" id="IPR005064">
    <property type="entry name" value="BUG"/>
</dbReference>
<protein>
    <submittedName>
        <fullName evidence="3">Tripartite-type tricarboxylate transporter, receptor component TctC</fullName>
    </submittedName>
</protein>
<evidence type="ECO:0000313" key="4">
    <source>
        <dbReference type="Proteomes" id="UP000214880"/>
    </source>
</evidence>
<reference evidence="3 4" key="1">
    <citation type="submission" date="2016-10" db="EMBL/GenBank/DDBJ databases">
        <authorList>
            <person name="de Groot N.N."/>
        </authorList>
    </citation>
    <scope>NUCLEOTIDE SEQUENCE [LARGE SCALE GENOMIC DNA]</scope>
    <source>
        <strain evidence="3 4">DSM 1736</strain>
    </source>
</reference>
<comment type="similarity">
    <text evidence="1">Belongs to the UPF0065 (bug) family.</text>
</comment>
<dbReference type="PANTHER" id="PTHR42928:SF5">
    <property type="entry name" value="BLR1237 PROTEIN"/>
    <property type="match status" value="1"/>
</dbReference>
<dbReference type="EMBL" id="FNHB01000001">
    <property type="protein sequence ID" value="SDL48367.1"/>
    <property type="molecule type" value="Genomic_DNA"/>
</dbReference>
<evidence type="ECO:0000256" key="1">
    <source>
        <dbReference type="ARBA" id="ARBA00006987"/>
    </source>
</evidence>
<gene>
    <name evidence="3" type="ORF">SAMN04488502_10117</name>
</gene>
<accession>A0A1G9KFE6</accession>
<keyword evidence="2" id="KW-0732">Signal</keyword>
<keyword evidence="3" id="KW-0675">Receptor</keyword>
<sequence length="338" mass="36519">MKMRKPIALSLMLLCSMGLVAGCGTKDTPATAAGKYPDKAITLIVPFAPGGSNDVMSRALGKVAHNHLGQNIIIKNLPGAGGVLGWNELVESQDDGYTLGTITTTVLLQPLYGTTGYHYPSAIDPLVQIVELPAVVLVRSDSAWSNINDLIDYAKQHPGDIKFGHGGLGAATHVVGEMIANKGNISLTQVPFKGEAEALAALLGGHVQFIITSPIPISEHVKSGKTKVLGIADIKRVNNPLLSDIPTLQEQGLDVVFTFWYGIGIHKGMPPEIKDKLLAGLEKTVNDPEYIENMRKLGMEVNYLGHEEFFQKWLKETRRLTKVVKESGIAEKIAEQKK</sequence>
<evidence type="ECO:0000313" key="3">
    <source>
        <dbReference type="EMBL" id="SDL48367.1"/>
    </source>
</evidence>
<dbReference type="Proteomes" id="UP000214880">
    <property type="component" value="Unassembled WGS sequence"/>
</dbReference>
<feature type="signal peptide" evidence="2">
    <location>
        <begin position="1"/>
        <end position="21"/>
    </location>
</feature>
<dbReference type="PANTHER" id="PTHR42928">
    <property type="entry name" value="TRICARBOXYLATE-BINDING PROTEIN"/>
    <property type="match status" value="1"/>
</dbReference>
<proteinExistence type="inferred from homology"/>
<name>A0A1G9KFE6_9FIRM</name>
<dbReference type="Gene3D" id="3.40.190.150">
    <property type="entry name" value="Bordetella uptake gene, domain 1"/>
    <property type="match status" value="1"/>
</dbReference>
<feature type="chain" id="PRO_5039712949" evidence="2">
    <location>
        <begin position="22"/>
        <end position="338"/>
    </location>
</feature>
<dbReference type="CDD" id="cd07012">
    <property type="entry name" value="PBP2_Bug_TTT"/>
    <property type="match status" value="1"/>
</dbReference>
<dbReference type="AlphaFoldDB" id="A0A1G9KFE6"/>